<organism evidence="1 2">
    <name type="scientific">Hypsizygus marmoreus</name>
    <name type="common">White beech mushroom</name>
    <name type="synonym">Agaricus marmoreus</name>
    <dbReference type="NCBI Taxonomy" id="39966"/>
    <lineage>
        <taxon>Eukaryota</taxon>
        <taxon>Fungi</taxon>
        <taxon>Dikarya</taxon>
        <taxon>Basidiomycota</taxon>
        <taxon>Agaricomycotina</taxon>
        <taxon>Agaricomycetes</taxon>
        <taxon>Agaricomycetidae</taxon>
        <taxon>Agaricales</taxon>
        <taxon>Tricholomatineae</taxon>
        <taxon>Lyophyllaceae</taxon>
        <taxon>Hypsizygus</taxon>
    </lineage>
</organism>
<evidence type="ECO:0000313" key="2">
    <source>
        <dbReference type="Proteomes" id="UP000076154"/>
    </source>
</evidence>
<comment type="caution">
    <text evidence="1">The sequence shown here is derived from an EMBL/GenBank/DDBJ whole genome shotgun (WGS) entry which is preliminary data.</text>
</comment>
<proteinExistence type="predicted"/>
<dbReference type="InParanoid" id="A0A369JLE4"/>
<dbReference type="AlphaFoldDB" id="A0A369JLE4"/>
<name>A0A369JLE4_HYPMA</name>
<dbReference type="Proteomes" id="UP000076154">
    <property type="component" value="Unassembled WGS sequence"/>
</dbReference>
<dbReference type="STRING" id="39966.A0A369JLE4"/>
<sequence>MPVLSAPKSNSLSRGLSINSRKRFHLLNEETKRNIQQRKSHFERLPIELKVEIYVFCQALYPRFSAKEAPLLLCQVSATWRTIVLSTPRLWAGFEVKVPDFGAVDSVQHQNQLRSMNLWLERSRNNPLSVRIIQNPVGRIPDYRSAELLAALIPHARRWRDIHFHIPSSSVQPLQESLPEQFPELRSLTLDMRGLWSSIIPLDIRTLGIPWEQLTDLNLHLDYNHLLTLDECLGILAQCTNLYRCTLNADCAFLANSRRPEKVALPMLQALNLNLQRGEQVWNNGFRITDPPESCLVSFLEQFEFSRLQSLRMEWLVMWNGDSTHWSEAHPRFTSILKNSSPALQSLSLVYLPLAESDILACLAEVPNLTNLDLRFSLADREHDPISDSLLRALTLGPDRSSAGLLPLLDHIYLQCYGARSTTSQVIDLVESRWVPSPRDGANEARRGLKSFRFISMKPADLELRERLESWLEGGLDASVDRVRVR</sequence>
<evidence type="ECO:0000313" key="1">
    <source>
        <dbReference type="EMBL" id="RDB20533.1"/>
    </source>
</evidence>
<evidence type="ECO:0008006" key="3">
    <source>
        <dbReference type="Google" id="ProtNLM"/>
    </source>
</evidence>
<keyword evidence="2" id="KW-1185">Reference proteome</keyword>
<dbReference type="InterPro" id="IPR032675">
    <property type="entry name" value="LRR_dom_sf"/>
</dbReference>
<reference evidence="1" key="1">
    <citation type="submission" date="2018-04" db="EMBL/GenBank/DDBJ databases">
        <title>Whole genome sequencing of Hypsizygus marmoreus.</title>
        <authorList>
            <person name="Choi I.-G."/>
            <person name="Min B."/>
            <person name="Kim J.-G."/>
            <person name="Kim S."/>
            <person name="Oh Y.-L."/>
            <person name="Kong W.-S."/>
            <person name="Park H."/>
            <person name="Jeong J."/>
            <person name="Song E.-S."/>
        </authorList>
    </citation>
    <scope>NUCLEOTIDE SEQUENCE [LARGE SCALE GENOMIC DNA]</scope>
    <source>
        <strain evidence="1">51987-8</strain>
    </source>
</reference>
<dbReference type="SUPFAM" id="SSF52047">
    <property type="entry name" value="RNI-like"/>
    <property type="match status" value="1"/>
</dbReference>
<dbReference type="OrthoDB" id="3251489at2759"/>
<accession>A0A369JLE4</accession>
<protein>
    <recommendedName>
        <fullName evidence="3">F-box domain-containing protein</fullName>
    </recommendedName>
</protein>
<dbReference type="EMBL" id="LUEZ02000062">
    <property type="protein sequence ID" value="RDB20533.1"/>
    <property type="molecule type" value="Genomic_DNA"/>
</dbReference>
<gene>
    <name evidence="1" type="ORF">Hypma_012396</name>
</gene>
<dbReference type="Gene3D" id="3.80.10.10">
    <property type="entry name" value="Ribonuclease Inhibitor"/>
    <property type="match status" value="1"/>
</dbReference>